<dbReference type="InterPro" id="IPR051324">
    <property type="entry name" value="Stress/Tellurium_Resist"/>
</dbReference>
<dbReference type="RefSeq" id="WP_095130972.1">
    <property type="nucleotide sequence ID" value="NZ_NIBG01000002.1"/>
</dbReference>
<comment type="similarity">
    <text evidence="1">Belongs to the CAPAB/TerDEXZ family.</text>
</comment>
<protein>
    <submittedName>
        <fullName evidence="3">Chemical-damaging agent resistance protein C</fullName>
    </submittedName>
</protein>
<organism evidence="3 4">
    <name type="scientific">Anaeromicrobium sediminis</name>
    <dbReference type="NCBI Taxonomy" id="1478221"/>
    <lineage>
        <taxon>Bacteria</taxon>
        <taxon>Bacillati</taxon>
        <taxon>Bacillota</taxon>
        <taxon>Clostridia</taxon>
        <taxon>Peptostreptococcales</taxon>
        <taxon>Thermotaleaceae</taxon>
        <taxon>Anaeromicrobium</taxon>
    </lineage>
</organism>
<evidence type="ECO:0000313" key="4">
    <source>
        <dbReference type="Proteomes" id="UP000216024"/>
    </source>
</evidence>
<sequence length="193" mass="20774">MAVSLKKGQKVDLTKTNPGLTNVVVGLGWDLNKYDGGSDFDLDTAAFLLQENNKVSADTDFVFYNNLKDPAGSVNHLGDNRTGEGDGDDEQIKIDLGKVPANVHRVAFSATIHEADVRGQNFGQVSNAYIRVMNADTNEELIRYDLGEDFSVETSVVVGEIYRHGGEWKFNAVGGGFQGGLGALCNNFGINVG</sequence>
<dbReference type="Gene3D" id="2.60.60.30">
    <property type="entry name" value="sav2460 like domains"/>
    <property type="match status" value="1"/>
</dbReference>
<dbReference type="CDD" id="cd06974">
    <property type="entry name" value="TerD_like"/>
    <property type="match status" value="1"/>
</dbReference>
<dbReference type="AlphaFoldDB" id="A0A267MLV3"/>
<evidence type="ECO:0000259" key="2">
    <source>
        <dbReference type="Pfam" id="PF02342"/>
    </source>
</evidence>
<accession>A0A267MLV3</accession>
<keyword evidence="4" id="KW-1185">Reference proteome</keyword>
<dbReference type="OrthoDB" id="4123258at2"/>
<dbReference type="PANTHER" id="PTHR32097">
    <property type="entry name" value="CAMP-BINDING PROTEIN 1-RELATED"/>
    <property type="match status" value="1"/>
</dbReference>
<feature type="domain" description="TerD" evidence="2">
    <location>
        <begin position="1"/>
        <end position="188"/>
    </location>
</feature>
<dbReference type="Pfam" id="PF02342">
    <property type="entry name" value="TerD"/>
    <property type="match status" value="1"/>
</dbReference>
<dbReference type="FunFam" id="2.60.60.30:FF:000001">
    <property type="entry name" value="Tellurium resistance protein TerD"/>
    <property type="match status" value="1"/>
</dbReference>
<reference evidence="3 4" key="1">
    <citation type="submission" date="2017-06" db="EMBL/GenBank/DDBJ databases">
        <title>Draft genome sequence of anaerobic fermentative bacterium Anaeromicrobium sediminis DY2726D isolated from West Pacific Ocean sediments.</title>
        <authorList>
            <person name="Zeng X."/>
        </authorList>
    </citation>
    <scope>NUCLEOTIDE SEQUENCE [LARGE SCALE GENOMIC DNA]</scope>
    <source>
        <strain evidence="3 4">DY2726D</strain>
    </source>
</reference>
<gene>
    <name evidence="3" type="ORF">CCE28_03310</name>
</gene>
<comment type="caution">
    <text evidence="3">The sequence shown here is derived from an EMBL/GenBank/DDBJ whole genome shotgun (WGS) entry which is preliminary data.</text>
</comment>
<dbReference type="PANTHER" id="PTHR32097:SF4">
    <property type="entry name" value="GENERAL STRESS PROTEIN 16U"/>
    <property type="match status" value="1"/>
</dbReference>
<dbReference type="InterPro" id="IPR003325">
    <property type="entry name" value="TerD"/>
</dbReference>
<evidence type="ECO:0000313" key="3">
    <source>
        <dbReference type="EMBL" id="PAB60584.1"/>
    </source>
</evidence>
<name>A0A267MLV3_9FIRM</name>
<dbReference type="Proteomes" id="UP000216024">
    <property type="component" value="Unassembled WGS sequence"/>
</dbReference>
<proteinExistence type="inferred from homology"/>
<dbReference type="EMBL" id="NIBG01000002">
    <property type="protein sequence ID" value="PAB60584.1"/>
    <property type="molecule type" value="Genomic_DNA"/>
</dbReference>
<evidence type="ECO:0000256" key="1">
    <source>
        <dbReference type="ARBA" id="ARBA00008775"/>
    </source>
</evidence>